<dbReference type="Pfam" id="PF05258">
    <property type="entry name" value="DciA"/>
    <property type="match status" value="1"/>
</dbReference>
<reference evidence="3" key="1">
    <citation type="submission" date="2019-02" db="EMBL/GenBank/DDBJ databases">
        <title>Glaciihabitans arcticus sp. nov., a psychrotolerant bacterium isolated from polar soil.</title>
        <authorList>
            <person name="Dahal R.H."/>
        </authorList>
    </citation>
    <scope>NUCLEOTIDE SEQUENCE [LARGE SCALE GENOMIC DNA]</scope>
    <source>
        <strain evidence="3">RP-3-7</strain>
    </source>
</reference>
<gene>
    <name evidence="2" type="ORF">EYE40_12525</name>
</gene>
<evidence type="ECO:0000256" key="1">
    <source>
        <dbReference type="SAM" id="MobiDB-lite"/>
    </source>
</evidence>
<feature type="region of interest" description="Disordered" evidence="1">
    <location>
        <begin position="149"/>
        <end position="174"/>
    </location>
</feature>
<dbReference type="PANTHER" id="PTHR36456:SF1">
    <property type="entry name" value="UPF0232 PROTEIN SCO3875"/>
    <property type="match status" value="1"/>
</dbReference>
<proteinExistence type="predicted"/>
<accession>A0A4Q9GX19</accession>
<dbReference type="EMBL" id="SISG01000001">
    <property type="protein sequence ID" value="TBN58148.1"/>
    <property type="molecule type" value="Genomic_DNA"/>
</dbReference>
<protein>
    <submittedName>
        <fullName evidence="2">DUF721 domain-containing protein</fullName>
    </submittedName>
</protein>
<name>A0A4Q9GX19_9MICO</name>
<evidence type="ECO:0000313" key="3">
    <source>
        <dbReference type="Proteomes" id="UP000294194"/>
    </source>
</evidence>
<dbReference type="InterPro" id="IPR007922">
    <property type="entry name" value="DciA-like"/>
</dbReference>
<dbReference type="RefSeq" id="WP_130982255.1">
    <property type="nucleotide sequence ID" value="NZ_SISG01000001.1"/>
</dbReference>
<dbReference type="AlphaFoldDB" id="A0A4Q9GX19"/>
<organism evidence="2 3">
    <name type="scientific">Glaciihabitans arcticus</name>
    <dbReference type="NCBI Taxonomy" id="2668039"/>
    <lineage>
        <taxon>Bacteria</taxon>
        <taxon>Bacillati</taxon>
        <taxon>Actinomycetota</taxon>
        <taxon>Actinomycetes</taxon>
        <taxon>Micrococcales</taxon>
        <taxon>Microbacteriaceae</taxon>
        <taxon>Glaciihabitans</taxon>
    </lineage>
</organism>
<keyword evidence="3" id="KW-1185">Reference proteome</keyword>
<sequence>MTDSNVPRETSGERETDEARAVYARFRRIFGQPGATSRDARKRAIRVDGATVPFGAGRDPSGLGDIIDGLTARMGWTSPLAQSELLLAWADIAGAETAEHSTPMGIEDGILTVQCDSTAWATQLRLMKTTITTHIATRYPEAGIQSIRFEGPNAPSWKRGPRSIPGRGPRDTYG</sequence>
<comment type="caution">
    <text evidence="2">The sequence shown here is derived from an EMBL/GenBank/DDBJ whole genome shotgun (WGS) entry which is preliminary data.</text>
</comment>
<dbReference type="PANTHER" id="PTHR36456">
    <property type="entry name" value="UPF0232 PROTEIN SCO3875"/>
    <property type="match status" value="1"/>
</dbReference>
<evidence type="ECO:0000313" key="2">
    <source>
        <dbReference type="EMBL" id="TBN58148.1"/>
    </source>
</evidence>
<dbReference type="Proteomes" id="UP000294194">
    <property type="component" value="Unassembled WGS sequence"/>
</dbReference>